<name>A0AA37XBT0_9MICO</name>
<sequence length="451" mass="47968">MNSRPRPLRPRYRSHPAAIIAASFAAVIAAGTGLLMLPIAKEGPGGATFLEALFTATSAVCVTGHIIVDTPVFWAPFGHAIILLLIQIGGIGVMSIATLLGLLVARRLGLRTRLTAVSETHTVGLGDVRRVITRVVLIALVVETVVALLLTARWWLGYDYGFAHALWHGVFHAVSSFNNAGFALYSDSLMGFVADPWITLPISGAVILGGLGFSVILELLRRYRLPRLWTLTTTTVLVGTGVLLIGGTVAITALEWDNPGTLGALEPQERLLAGFVAAVMPRTAGFNNLDISAMHPTTWLLHDVLMFIGAGPASTAGGLKITTFAVLFFIVLTELRGGTAVNMFGKRLPRSVHREAITIALVSVALVVASTAFIMLISDHGLDRILFEVISAFATVGLSTGITASLPEAAQAVLILLMFIGRLGPVALGSALALRREQRLYELPKERPVIG</sequence>
<protein>
    <submittedName>
        <fullName evidence="9">Potassium transporter Trk</fullName>
    </submittedName>
</protein>
<feature type="transmembrane region" description="Helical" evidence="8">
    <location>
        <begin position="80"/>
        <end position="105"/>
    </location>
</feature>
<dbReference type="Pfam" id="PF02386">
    <property type="entry name" value="TrkH"/>
    <property type="match status" value="1"/>
</dbReference>
<keyword evidence="10" id="KW-1185">Reference proteome</keyword>
<keyword evidence="6" id="KW-0406">Ion transport</keyword>
<keyword evidence="2" id="KW-0813">Transport</keyword>
<keyword evidence="4 8" id="KW-0812">Transmembrane</keyword>
<evidence type="ECO:0000256" key="5">
    <source>
        <dbReference type="ARBA" id="ARBA00022989"/>
    </source>
</evidence>
<feature type="transmembrane region" description="Helical" evidence="8">
    <location>
        <begin position="49"/>
        <end position="68"/>
    </location>
</feature>
<gene>
    <name evidence="9" type="ORF">GCM10025874_22610</name>
</gene>
<evidence type="ECO:0000256" key="2">
    <source>
        <dbReference type="ARBA" id="ARBA00022448"/>
    </source>
</evidence>
<proteinExistence type="predicted"/>
<evidence type="ECO:0000256" key="6">
    <source>
        <dbReference type="ARBA" id="ARBA00023065"/>
    </source>
</evidence>
<comment type="subcellular location">
    <subcellularLocation>
        <location evidence="1">Cell membrane</location>
        <topology evidence="1">Multi-pass membrane protein</topology>
    </subcellularLocation>
</comment>
<keyword evidence="3" id="KW-1003">Cell membrane</keyword>
<evidence type="ECO:0000256" key="3">
    <source>
        <dbReference type="ARBA" id="ARBA00022475"/>
    </source>
</evidence>
<dbReference type="GO" id="GO:0008324">
    <property type="term" value="F:monoatomic cation transmembrane transporter activity"/>
    <property type="evidence" value="ECO:0007669"/>
    <property type="project" value="InterPro"/>
</dbReference>
<feature type="transmembrane region" description="Helical" evidence="8">
    <location>
        <begin position="324"/>
        <end position="344"/>
    </location>
</feature>
<evidence type="ECO:0000313" key="10">
    <source>
        <dbReference type="Proteomes" id="UP001157160"/>
    </source>
</evidence>
<feature type="transmembrane region" description="Helical" evidence="8">
    <location>
        <begin position="135"/>
        <end position="156"/>
    </location>
</feature>
<dbReference type="AlphaFoldDB" id="A0AA37XBT0"/>
<evidence type="ECO:0000256" key="4">
    <source>
        <dbReference type="ARBA" id="ARBA00022692"/>
    </source>
</evidence>
<feature type="transmembrane region" description="Helical" evidence="8">
    <location>
        <begin position="229"/>
        <end position="254"/>
    </location>
</feature>
<evidence type="ECO:0000256" key="7">
    <source>
        <dbReference type="ARBA" id="ARBA00023136"/>
    </source>
</evidence>
<feature type="transmembrane region" description="Helical" evidence="8">
    <location>
        <begin position="197"/>
        <end position="217"/>
    </location>
</feature>
<accession>A0AA37XBT0</accession>
<feature type="transmembrane region" description="Helical" evidence="8">
    <location>
        <begin position="412"/>
        <end position="434"/>
    </location>
</feature>
<dbReference type="InterPro" id="IPR003445">
    <property type="entry name" value="Cat_transpt"/>
</dbReference>
<dbReference type="PANTHER" id="PTHR32024">
    <property type="entry name" value="TRK SYSTEM POTASSIUM UPTAKE PROTEIN TRKG-RELATED"/>
    <property type="match status" value="1"/>
</dbReference>
<dbReference type="PANTHER" id="PTHR32024:SF1">
    <property type="entry name" value="KTR SYSTEM POTASSIUM UPTAKE PROTEIN B"/>
    <property type="match status" value="1"/>
</dbReference>
<feature type="transmembrane region" description="Helical" evidence="8">
    <location>
        <begin position="356"/>
        <end position="378"/>
    </location>
</feature>
<comment type="caution">
    <text evidence="9">The sequence shown here is derived from an EMBL/GenBank/DDBJ whole genome shotgun (WGS) entry which is preliminary data.</text>
</comment>
<dbReference type="Proteomes" id="UP001157160">
    <property type="component" value="Unassembled WGS sequence"/>
</dbReference>
<evidence type="ECO:0000313" key="9">
    <source>
        <dbReference type="EMBL" id="GMA29008.1"/>
    </source>
</evidence>
<dbReference type="GO" id="GO:0005886">
    <property type="term" value="C:plasma membrane"/>
    <property type="evidence" value="ECO:0007669"/>
    <property type="project" value="UniProtKB-SubCell"/>
</dbReference>
<evidence type="ECO:0000256" key="1">
    <source>
        <dbReference type="ARBA" id="ARBA00004651"/>
    </source>
</evidence>
<dbReference type="GO" id="GO:0030001">
    <property type="term" value="P:metal ion transport"/>
    <property type="evidence" value="ECO:0007669"/>
    <property type="project" value="UniProtKB-ARBA"/>
</dbReference>
<keyword evidence="7 8" id="KW-0472">Membrane</keyword>
<reference evidence="9 10" key="1">
    <citation type="journal article" date="2014" name="Int. J. Syst. Evol. Microbiol.">
        <title>Complete genome sequence of Corynebacterium casei LMG S-19264T (=DSM 44701T), isolated from a smear-ripened cheese.</title>
        <authorList>
            <consortium name="US DOE Joint Genome Institute (JGI-PGF)"/>
            <person name="Walter F."/>
            <person name="Albersmeier A."/>
            <person name="Kalinowski J."/>
            <person name="Ruckert C."/>
        </authorList>
    </citation>
    <scope>NUCLEOTIDE SEQUENCE [LARGE SCALE GENOMIC DNA]</scope>
    <source>
        <strain evidence="9 10">NBRC 112289</strain>
    </source>
</reference>
<feature type="transmembrane region" description="Helical" evidence="8">
    <location>
        <begin position="17"/>
        <end position="37"/>
    </location>
</feature>
<evidence type="ECO:0000256" key="8">
    <source>
        <dbReference type="SAM" id="Phobius"/>
    </source>
</evidence>
<organism evidence="9 10">
    <name type="scientific">Arenivirga flava</name>
    <dbReference type="NCBI Taxonomy" id="1930060"/>
    <lineage>
        <taxon>Bacteria</taxon>
        <taxon>Bacillati</taxon>
        <taxon>Actinomycetota</taxon>
        <taxon>Actinomycetes</taxon>
        <taxon>Micrococcales</taxon>
        <taxon>Microbacteriaceae</taxon>
        <taxon>Arenivirga</taxon>
    </lineage>
</organism>
<dbReference type="EMBL" id="BSUL01000001">
    <property type="protein sequence ID" value="GMA29008.1"/>
    <property type="molecule type" value="Genomic_DNA"/>
</dbReference>
<keyword evidence="5 8" id="KW-1133">Transmembrane helix</keyword>